<keyword evidence="2" id="KW-1185">Reference proteome</keyword>
<evidence type="ECO:0000313" key="2">
    <source>
        <dbReference type="Proteomes" id="UP000316621"/>
    </source>
</evidence>
<dbReference type="Gramene" id="RZC50476">
    <property type="protein sequence ID" value="RZC50476"/>
    <property type="gene ID" value="C5167_018910"/>
</dbReference>
<organism evidence="1 2">
    <name type="scientific">Papaver somniferum</name>
    <name type="common">Opium poppy</name>
    <dbReference type="NCBI Taxonomy" id="3469"/>
    <lineage>
        <taxon>Eukaryota</taxon>
        <taxon>Viridiplantae</taxon>
        <taxon>Streptophyta</taxon>
        <taxon>Embryophyta</taxon>
        <taxon>Tracheophyta</taxon>
        <taxon>Spermatophyta</taxon>
        <taxon>Magnoliopsida</taxon>
        <taxon>Ranunculales</taxon>
        <taxon>Papaveraceae</taxon>
        <taxon>Papaveroideae</taxon>
        <taxon>Papaver</taxon>
    </lineage>
</organism>
<dbReference type="EMBL" id="CM010716">
    <property type="protein sequence ID" value="RZC50476.1"/>
    <property type="molecule type" value="Genomic_DNA"/>
</dbReference>
<sequence length="122" mass="13675">MKLLKLEKRFEDLGMAEVTESHHPVKGADNSDDNNTGWIRMPLGEASESFRNLGSMDSSILSMSGPWSSLIPVRSRRCLLEWHSVTMVHLEGEVCAKGFEALRRTSELDFVRSLNLRVGGLD</sequence>
<accession>A0A4Y7IQR7</accession>
<evidence type="ECO:0000313" key="1">
    <source>
        <dbReference type="EMBL" id="RZC50476.1"/>
    </source>
</evidence>
<name>A0A4Y7IQR7_PAPSO</name>
<dbReference type="Proteomes" id="UP000316621">
    <property type="component" value="Chromosome 2"/>
</dbReference>
<protein>
    <submittedName>
        <fullName evidence="1">Uncharacterized protein</fullName>
    </submittedName>
</protein>
<proteinExistence type="predicted"/>
<dbReference type="AlphaFoldDB" id="A0A4Y7IQR7"/>
<reference evidence="1 2" key="1">
    <citation type="journal article" date="2018" name="Science">
        <title>The opium poppy genome and morphinan production.</title>
        <authorList>
            <person name="Guo L."/>
            <person name="Winzer T."/>
            <person name="Yang X."/>
            <person name="Li Y."/>
            <person name="Ning Z."/>
            <person name="He Z."/>
            <person name="Teodor R."/>
            <person name="Lu Y."/>
            <person name="Bowser T.A."/>
            <person name="Graham I.A."/>
            <person name="Ye K."/>
        </authorList>
    </citation>
    <scope>NUCLEOTIDE SEQUENCE [LARGE SCALE GENOMIC DNA]</scope>
    <source>
        <strain evidence="2">cv. HN1</strain>
        <tissue evidence="1">Leaves</tissue>
    </source>
</reference>
<gene>
    <name evidence="1" type="ORF">C5167_018910</name>
</gene>